<dbReference type="EMBL" id="JACJFM010000018">
    <property type="protein sequence ID" value="MBB1487709.1"/>
    <property type="molecule type" value="Genomic_DNA"/>
</dbReference>
<proteinExistence type="predicted"/>
<dbReference type="Proteomes" id="UP000565262">
    <property type="component" value="Unassembled WGS sequence"/>
</dbReference>
<dbReference type="Pfam" id="PF11747">
    <property type="entry name" value="RebB"/>
    <property type="match status" value="1"/>
</dbReference>
<organism evidence="1 2">
    <name type="scientific">Oceanospirillum sediminis</name>
    <dbReference type="NCBI Taxonomy" id="2760088"/>
    <lineage>
        <taxon>Bacteria</taxon>
        <taxon>Pseudomonadati</taxon>
        <taxon>Pseudomonadota</taxon>
        <taxon>Gammaproteobacteria</taxon>
        <taxon>Oceanospirillales</taxon>
        <taxon>Oceanospirillaceae</taxon>
        <taxon>Oceanospirillum</taxon>
    </lineage>
</organism>
<evidence type="ECO:0000313" key="2">
    <source>
        <dbReference type="Proteomes" id="UP000565262"/>
    </source>
</evidence>
<sequence>MSDNNSSEEDLNKLLTDYSTPVARSMLLQATAQALANTAHNATWKQQQANITLHTATSNSVALLQMMGVQITRQ</sequence>
<dbReference type="InterPro" id="IPR021070">
    <property type="entry name" value="Killing_trait_RebB"/>
</dbReference>
<protein>
    <submittedName>
        <fullName evidence="1">RebB family R body protein</fullName>
    </submittedName>
</protein>
<dbReference type="AlphaFoldDB" id="A0A839ITA4"/>
<evidence type="ECO:0000313" key="1">
    <source>
        <dbReference type="EMBL" id="MBB1487709.1"/>
    </source>
</evidence>
<reference evidence="1 2" key="1">
    <citation type="submission" date="2020-08" db="EMBL/GenBank/DDBJ databases">
        <title>Oceanospirillum sp. nov. isolated from marine sediment.</title>
        <authorList>
            <person name="Ji X."/>
        </authorList>
    </citation>
    <scope>NUCLEOTIDE SEQUENCE [LARGE SCALE GENOMIC DNA]</scope>
    <source>
        <strain evidence="1 2">D5</strain>
    </source>
</reference>
<keyword evidence="2" id="KW-1185">Reference proteome</keyword>
<gene>
    <name evidence="1" type="ORF">H4O21_13950</name>
</gene>
<dbReference type="RefSeq" id="WP_182809487.1">
    <property type="nucleotide sequence ID" value="NZ_JACJFM010000018.1"/>
</dbReference>
<accession>A0A839ITA4</accession>
<name>A0A839ITA4_9GAMM</name>
<comment type="caution">
    <text evidence="1">The sequence shown here is derived from an EMBL/GenBank/DDBJ whole genome shotgun (WGS) entry which is preliminary data.</text>
</comment>